<evidence type="ECO:0000313" key="9">
    <source>
        <dbReference type="EMBL" id="KOB62354.1"/>
    </source>
</evidence>
<name>A0A0L7KHJ0_PLAFX</name>
<dbReference type="FunFam" id="1.10.1900.40:FF:000005">
    <property type="entry name" value="Erythrocyte membrane protein 1, PfEMP1"/>
    <property type="match status" value="1"/>
</dbReference>
<protein>
    <recommendedName>
        <fullName evidence="11">Erythrocyte membrane protein 1</fullName>
    </recommendedName>
</protein>
<dbReference type="Proteomes" id="UP000054289">
    <property type="component" value="Unassembled WGS sequence"/>
</dbReference>
<evidence type="ECO:0000259" key="8">
    <source>
        <dbReference type="Pfam" id="PF22672"/>
    </source>
</evidence>
<dbReference type="InterPro" id="IPR054595">
    <property type="entry name" value="DBL_C"/>
</dbReference>
<feature type="domain" description="Duffy-antigen binding" evidence="4">
    <location>
        <begin position="2548"/>
        <end position="2707"/>
    </location>
</feature>
<feature type="domain" description="Duffy-antigen binding" evidence="4">
    <location>
        <begin position="1732"/>
        <end position="1895"/>
    </location>
</feature>
<dbReference type="Gene3D" id="1.10.1900.40">
    <property type="entry name" value="Acidic terminal segments, variant surface antigen of PfEMP1"/>
    <property type="match status" value="2"/>
</dbReference>
<dbReference type="Gene3D" id="1.20.58.1930">
    <property type="match status" value="1"/>
</dbReference>
<dbReference type="FunFam" id="1.20.58.830:FF:000017">
    <property type="entry name" value="Erythrocyte membrane protein 1, PfEMP1"/>
    <property type="match status" value="1"/>
</dbReference>
<feature type="region of interest" description="Disordered" evidence="2">
    <location>
        <begin position="2954"/>
        <end position="2974"/>
    </location>
</feature>
<evidence type="ECO:0000259" key="7">
    <source>
        <dbReference type="Pfam" id="PF18562"/>
    </source>
</evidence>
<gene>
    <name evidence="9" type="ORF">PFHG_04081</name>
</gene>
<dbReference type="Pfam" id="PF05424">
    <property type="entry name" value="Duffy_binding"/>
    <property type="match status" value="5"/>
</dbReference>
<evidence type="ECO:0000256" key="1">
    <source>
        <dbReference type="SAM" id="Coils"/>
    </source>
</evidence>
<dbReference type="InterPro" id="IPR042202">
    <property type="entry name" value="Duffy-ag-bd_sf"/>
</dbReference>
<evidence type="ECO:0008006" key="11">
    <source>
        <dbReference type="Google" id="ProtNLM"/>
    </source>
</evidence>
<feature type="region of interest" description="Disordered" evidence="2">
    <location>
        <begin position="855"/>
        <end position="883"/>
    </location>
</feature>
<feature type="region of interest" description="Disordered" evidence="2">
    <location>
        <begin position="1162"/>
        <end position="1188"/>
    </location>
</feature>
<feature type="compositionally biased region" description="Basic and acidic residues" evidence="2">
    <location>
        <begin position="805"/>
        <end position="830"/>
    </location>
</feature>
<feature type="region of interest" description="Disordered" evidence="2">
    <location>
        <begin position="901"/>
        <end position="946"/>
    </location>
</feature>
<feature type="region of interest" description="Disordered" evidence="2">
    <location>
        <begin position="1062"/>
        <end position="1087"/>
    </location>
</feature>
<dbReference type="InterPro" id="IPR041480">
    <property type="entry name" value="CIDR1_gamma"/>
</dbReference>
<evidence type="ECO:0000259" key="3">
    <source>
        <dbReference type="Pfam" id="PF03011"/>
    </source>
</evidence>
<feature type="compositionally biased region" description="Polar residues" evidence="2">
    <location>
        <begin position="1134"/>
        <end position="1150"/>
    </location>
</feature>
<feature type="compositionally biased region" description="Polar residues" evidence="2">
    <location>
        <begin position="1167"/>
        <end position="1188"/>
    </location>
</feature>
<dbReference type="Pfam" id="PF22672">
    <property type="entry name" value="DBL_C"/>
    <property type="match status" value="3"/>
</dbReference>
<feature type="domain" description="Duffy-binding-like" evidence="8">
    <location>
        <begin position="1202"/>
        <end position="1350"/>
    </location>
</feature>
<dbReference type="FunFam" id="1.20.58.830:FF:000002">
    <property type="entry name" value="Erythrocyte membrane protein 1, PfEMP1"/>
    <property type="match status" value="1"/>
</dbReference>
<dbReference type="Pfam" id="PF15447">
    <property type="entry name" value="NTS"/>
    <property type="match status" value="1"/>
</dbReference>
<feature type="domain" description="Duffy-antigen binding" evidence="4">
    <location>
        <begin position="2162"/>
        <end position="2345"/>
    </location>
</feature>
<feature type="domain" description="Plasmodium falciparum erythrocyte membrane protein-1 N-terminal segment" evidence="6">
    <location>
        <begin position="16"/>
        <end position="53"/>
    </location>
</feature>
<dbReference type="FunFam" id="1.10.1900.40:FF:000001">
    <property type="entry name" value="Erythrocyte membrane protein 1"/>
    <property type="match status" value="1"/>
</dbReference>
<evidence type="ECO:0000313" key="10">
    <source>
        <dbReference type="Proteomes" id="UP000054289"/>
    </source>
</evidence>
<dbReference type="OMA" id="SAFNDIC"/>
<dbReference type="GO" id="GO:0046789">
    <property type="term" value="F:host cell surface receptor binding"/>
    <property type="evidence" value="ECO:0007669"/>
    <property type="project" value="InterPro"/>
</dbReference>
<dbReference type="InterPro" id="IPR029211">
    <property type="entry name" value="PfEMP1_ATS"/>
</dbReference>
<feature type="region of interest" description="Disordered" evidence="2">
    <location>
        <begin position="1131"/>
        <end position="1150"/>
    </location>
</feature>
<feature type="region of interest" description="Disordered" evidence="2">
    <location>
        <begin position="1613"/>
        <end position="1634"/>
    </location>
</feature>
<dbReference type="Gene3D" id="1.20.58.830">
    <property type="match status" value="6"/>
</dbReference>
<feature type="region of interest" description="Disordered" evidence="2">
    <location>
        <begin position="2037"/>
        <end position="2059"/>
    </location>
</feature>
<feature type="domain" description="Duffy-antigen binding" evidence="4">
    <location>
        <begin position="879"/>
        <end position="1127"/>
    </location>
</feature>
<proteinExistence type="predicted"/>
<organism evidence="9 10">
    <name type="scientific">Plasmodium falciparum (isolate HB3)</name>
    <dbReference type="NCBI Taxonomy" id="137071"/>
    <lineage>
        <taxon>Eukaryota</taxon>
        <taxon>Sar</taxon>
        <taxon>Alveolata</taxon>
        <taxon>Apicomplexa</taxon>
        <taxon>Aconoidasida</taxon>
        <taxon>Haemosporida</taxon>
        <taxon>Plasmodiidae</taxon>
        <taxon>Plasmodium</taxon>
        <taxon>Plasmodium (Laverania)</taxon>
    </lineage>
</organism>
<dbReference type="GO" id="GO:0016020">
    <property type="term" value="C:membrane"/>
    <property type="evidence" value="ECO:0007669"/>
    <property type="project" value="InterPro"/>
</dbReference>
<sequence>MVIQKTGGGGRIEDTTAKHIFDRIGKDVYDEIVEKGDAEKYYDDLHGSLKDARFEKDPNGQQTRARPCQLDHQWHTNATNGRSYPCRTGTEKRFSEVSGGECDDSKIKGSNGGACAPYRRLHLCVRNLENININKYINKDTLLADVCLAALHEGDSIRSDHDKYKLTNSSSQICTMLARSFADIGDIIRGKDLYVGNRKEREKEELQKNLKTIFKKIYDNLVQNKKDAKGRYKDDGPDYFQLREDWWYANRIMVWRAITCGAAGGTYFHATCGGAKTPTNKQCRCTTRVVPTYFDYVPQYLRWFEEWAEDFCTKRKHKLQNAIKICRGKDKDGKKLYCDLNGYDCTRTAKGENKRFSDSNCNKCSLPCDHFVHWIDNQKKEFLKQKNRYQNEISVKSRQKRNASKKDYKGYVKQFYEKFQDEYGDVETFLGKLSEEQICKNQPYNDERTIDINFKDDQREDIFSHTEYCQACPWCGMQCTDNGNCTKKQDTSCHKEIPKKEYTETNTTTIPVLTPDKGKSNILDKYKNFCNSSDGKNDDQIKNDIWKCYYDNKNKDNESGDSNICVLQNNNIGKKEEKSMSYNSFFWKWVTEMLIDSIDWRKELKRCTNNQLTKCKNKKCNNDCKCFERWVEQKKKKEWNKIVEHFKTQDFGKEGELIGKIDYDYALKTLLDVEDILTNIKDGYKEVEGAEHIKKLLEEEERKNQVEVGADSKKKNTIDLLFEDEEKEAEKCKENNPDKDCKQPQSPLRSDTSHDGAQSPAPNHEEHDDVHDDDIDQRELKIEDDEDEVEDPPPEEEGEGPQQEAEEKKEEKAKDNTDESEPPKDKVNPCDIVKELFSDPSKFKDVACEQKYSGNNSRLGWKCIPTSGEGTTTTDKSGGVCIPPRRRRLYVGHLQKWADKVGDKGESQTLTGGEAAEGTEASGSSSHSSSTPSSESQPTSTTPPDSKEALLKAFVESAAVETFFLWDRYKKEWEAQKKAEKARENVTFGFPSSESEEKNPQNKLQESGTIPEEFLRQMFYTLADYKDILFSGSKDAKNGYNYIFSGDKEMKEKEEKIKGAIDKVFSNSGSTPRTPRGPPQTSVKDPKAWWDQNGQHIWNGMVCALTYKESDEKNTGGTNKIEKDDDVYKKFFGENNNKNPGTTSTQNGTYENNYHYSKVELKEENSETQAKPTQSSSSSGENTPTTLTDFISRPPYFRYLEEWGETFCKERKKRLEEVRKGCREKHNGGDTFCSGDGHDCTENGNLKHKNMFDDLDCRDCYEHCRKYKKWIDIKFEEFHKQEKKYKGEHGKLTKDKCGGGDNNCCEQIEKKKNAAEFLTALRHCKDGEGVEDKNNDNKINFEKPETTFGPLEYCKTCPYNIVKCNGAGRAKNGCTPVNGKSWETVFNEMSGNGEKTTINVDMIDRRGPFIEKYVEKKSDKSFKDSYHFKSVRDQNWECKFENENKDVCKLKNFNDKIDLNQYTTFKVLIVYWLDDFLYGYYLLKKRKIIEECKKNGGNTCDANSKNDCVCVKKWLNQKKEEWKQIQERFNDKYKDLSQQNKSLFRSFLETLIPQIAAANDKKKTYNNLDELKKSLGCNCANHSHKSENSEKSDIIDCMLNKLENLKNIIKTCQNVPSGKPDTPCQKSPTPVPDDEEDLLLEEEENQVEAPKICEGVIKAPPKQEEEVEKCEAAAPPPRRPHTAPKKKEDACDIVEKIYRTSGGGTKGINNCFPKKGPFVWKCGDANLVKDEGVCMPPRRKSLCIHSLERFSGTSQNELKEAFIKCAAAETCLLWHKYKKDKNGGTEAQKQLNEGTIPDDFKRQMFYTFGDYRDICLDTDISAKTENGDITKAKSNIDRILPKEDGKTPDEDRKAWWDEIKNDVWKGMLCGLSHASGNISNVETIKNNNTYSTIKFSGSNSPTLETFAQRPQFLRWMTEWGEEFCKKRKEQVEKLRSECDGYECNEENMDDKKKTCEDACKAYQKWLKDWKPQYEQQSAKFMTDKGKKEYAVDADVASSQNAHKYLSKKLKPICQNGTTTDKCDYNCMENASRQPQTSACSQEQQQQGNTSSTQNHFPEAFDCPPKEIGDRCNCPKLPEPKYCVDKTAYDIRKENGKKSDNSLKGNGNTYNGNCNNVTKDKYQKQNGGTCITNNECESKKNDRFKIGEKWDCVGDTTDAKNKLCVPPRRKYMCLKKLEDIIGDNISDSNTLLEKIQDVAKSEGNDIIKKILPKYPCSEDVICKYMKYSFADLGDIVRGRDLLRNDPDQVRIQRRLINAFTKIYSNLEPSKRMKYQNDITNLYELRSDWWDTNRKEIWKAMTCNAPYDAKIYITKEGGYISPLTWTKNHCGHNDDPPDYDYIPQPLRWISEWSEQFCLYQKHLLESMKNCENCKKNSGECKQSVHGSCVDCKKKCEKYKKFVENWKAQFEIQDKAYKEIYKNATNNGGNGKGIDANTKKFVEKLKKICENDDFATADKYLENGSVCRRFKFGENHNGSDNYAFHNTPPRYKENCKCAEEFDPLDECPVDKDVCSYYKKYSCVEKYFNKKSLKWTNDFVKKHLKKSESVRVPPRRRQLCLSSISTHGREIRDEKNFKQYILRDASSEAKMLSQYYNSDNEKALQAIKYSFADIGNIVKGDDMLEDGISEKIKNIFEHKINKRTHSSSSSSEPNITPSTWWKENKEKIWNVMMCHYPVDEKTGTSCPKHDNIDEEHQFLRWFREWSEHFCSRRKELHEDVQTECSHVTCVNGIGNIDIKCIKACKNYSNFISIKQNEYESLKSEYDNNYKQDKADGKEAHLYFKEKCKDDKCACFNEKLNVEDNWKNPYETLEDTLKGKCMCKPPPPASNNTTDILEKTIPFGVALALGSIAFLFLKKKTKASVGNLFQILQIPKSDYGTPTPKSKNRYIPYRSGQYKGKTYIYMEGDSSGDEKYAFMSDTTDITSSESEYEELDLNDIYVPGSPKYKTLIEVVLEPSGNNTTASGKNTPSDNTPTPQPITDNEWNQLKHDFISNMLQNEPNDVPNDYSSGDIPFNTQPNTLYFDKPEEKPFITSIHDRNLYTGEEYNYNIHMSSNSMDDIPINSHNNVYSGIDLINDSLNSGNQPIDIYDELLKRKENELFGTNHPKHTNTHNVAKPISDDPIHNQIDLFHTWLDRHRNMCEKWENHHERLAKLKEQWENDTSTSGNTHPSDSNKTLNTNVSIQIHMDDPKPINEFSNMDTILEDLEKYNEPYYDVQDDIYYDVNDHDTSTVDSNNMDVPSKVQIEMDVNTKLVKEKYPIADVWDI</sequence>
<dbReference type="Gene3D" id="1.20.1310.20">
    <property type="entry name" value="Duffy-antigen binding domain"/>
    <property type="match status" value="5"/>
</dbReference>
<feature type="compositionally biased region" description="Basic and acidic residues" evidence="2">
    <location>
        <begin position="728"/>
        <end position="742"/>
    </location>
</feature>
<feature type="compositionally biased region" description="Polar residues" evidence="2">
    <location>
        <begin position="1065"/>
        <end position="1083"/>
    </location>
</feature>
<dbReference type="FunFam" id="1.20.58.830:FF:000006">
    <property type="entry name" value="Erythrocyte membrane protein 1, PfEMP1"/>
    <property type="match status" value="1"/>
</dbReference>
<dbReference type="Pfam" id="PF15445">
    <property type="entry name" value="ATS"/>
    <property type="match status" value="1"/>
</dbReference>
<dbReference type="FunFam" id="1.20.1310.20:FF:000001">
    <property type="entry name" value="Erythrocyte membrane protein 1, PfEMP1"/>
    <property type="match status" value="1"/>
</dbReference>
<evidence type="ECO:0000256" key="2">
    <source>
        <dbReference type="SAM" id="MobiDB-lite"/>
    </source>
</evidence>
<evidence type="ECO:0000259" key="5">
    <source>
        <dbReference type="Pfam" id="PF15445"/>
    </source>
</evidence>
<feature type="compositionally biased region" description="Low complexity" evidence="2">
    <location>
        <begin position="2037"/>
        <end position="2054"/>
    </location>
</feature>
<reference evidence="10" key="2">
    <citation type="submission" date="2006-03" db="EMBL/GenBank/DDBJ databases">
        <title>The genome sequence of the Plasmodium falciparum HB3.</title>
        <authorList>
            <consortium name="The Broad Institute Genome Sequencing Platform"/>
            <person name="Birren B."/>
            <person name="Lander E."/>
            <person name="Galagan J."/>
            <person name="Nusbaum C."/>
            <person name="Devon K."/>
            <person name="Henn M."/>
            <person name="Jaffe D."/>
            <person name="Butler J."/>
            <person name="Alvarez P."/>
            <person name="Gnerre S."/>
            <person name="Grabherr M."/>
            <person name="Kleber M."/>
            <person name="Mauceli E."/>
            <person name="Brockman W."/>
            <person name="MacCallum I.A."/>
            <person name="Rounsley S."/>
            <person name="Young S."/>
            <person name="LaButti K."/>
            <person name="Pushparaj V."/>
            <person name="DeCaprio D."/>
            <person name="Crawford M."/>
            <person name="Koehrsen M."/>
            <person name="Engels R."/>
            <person name="Montgomery P."/>
            <person name="Pearson M."/>
            <person name="Howarth C."/>
            <person name="Larson L."/>
            <person name="Luoma S."/>
            <person name="White J."/>
            <person name="Kodira C."/>
            <person name="Zeng Q."/>
            <person name="Oleary S."/>
            <person name="Yandava C."/>
            <person name="Alvarado L."/>
            <person name="Wirth D."/>
            <person name="Volkman S."/>
            <person name="Hartl D."/>
        </authorList>
    </citation>
    <scope>NUCLEOTIDE SEQUENCE [LARGE SCALE GENOMIC DNA]</scope>
</reference>
<feature type="domain" description="Cysteine-rich interdomain region 1 gamma" evidence="7">
    <location>
        <begin position="1396"/>
        <end position="1452"/>
    </location>
</feature>
<feature type="domain" description="Plasmodium falciparum erythrocyte membrane protein 1 acidic terminal segment" evidence="5">
    <location>
        <begin position="2835"/>
        <end position="3263"/>
    </location>
</feature>
<feature type="region of interest" description="Disordered" evidence="2">
    <location>
        <begin position="728"/>
        <end position="830"/>
    </location>
</feature>
<feature type="domain" description="Duffy-binding-like" evidence="3">
    <location>
        <begin position="585"/>
        <end position="739"/>
    </location>
</feature>
<dbReference type="InterPro" id="IPR044932">
    <property type="entry name" value="PfEMP1_ATS_sf"/>
</dbReference>
<dbReference type="FunFam" id="1.20.58.830:FF:000029">
    <property type="entry name" value="Erythrocyte membrane protein 1, PfEMP1"/>
    <property type="match status" value="1"/>
</dbReference>
<feature type="domain" description="Duffy-binding-like" evidence="8">
    <location>
        <begin position="2349"/>
        <end position="2485"/>
    </location>
</feature>
<feature type="domain" description="Duffy-antigen binding" evidence="4">
    <location>
        <begin position="113"/>
        <end position="302"/>
    </location>
</feature>
<dbReference type="EMBL" id="CH672063">
    <property type="protein sequence ID" value="KOB62354.1"/>
    <property type="molecule type" value="Genomic_DNA"/>
</dbReference>
<reference evidence="9 10" key="1">
    <citation type="submission" date="2006-03" db="EMBL/GenBank/DDBJ databases">
        <title>Annotation of Plasmodium falciparum HB3.</title>
        <authorList>
            <consortium name="The Broad Institute Genome Sequencing Platform"/>
            <person name="Volkman S.K."/>
            <person name="Neafsey D.E."/>
            <person name="Dash A.P."/>
            <person name="Chitnis C.E."/>
            <person name="Hartl D.L."/>
            <person name="Young S.K."/>
            <person name="Zeng Q."/>
            <person name="Koehrsen M."/>
            <person name="Alvarado L."/>
            <person name="Berlin A."/>
            <person name="Borenstein D."/>
            <person name="Chapman S.B."/>
            <person name="Chen Z."/>
            <person name="Engels R."/>
            <person name="Freedman E."/>
            <person name="Gellesch M."/>
            <person name="Goldberg J."/>
            <person name="Griggs A."/>
            <person name="Gujja S."/>
            <person name="Heilman E.R."/>
            <person name="Heiman D.I."/>
            <person name="Howarth C."/>
            <person name="Jen D."/>
            <person name="Larson L."/>
            <person name="Mehta T."/>
            <person name="Neiman D."/>
            <person name="Park D."/>
            <person name="Pearson M."/>
            <person name="Roberts A."/>
            <person name="Saif S."/>
            <person name="Shea T."/>
            <person name="Shenoy N."/>
            <person name="Sisk P."/>
            <person name="Stolte C."/>
            <person name="Sykes S."/>
            <person name="Walk T."/>
            <person name="White J."/>
            <person name="Yandava C."/>
            <person name="Haas B."/>
            <person name="Henn M.R."/>
            <person name="Nusbaum C."/>
            <person name="Birren B."/>
        </authorList>
    </citation>
    <scope>NUCLEOTIDE SEQUENCE [LARGE SCALE GENOMIC DNA]</scope>
    <source>
        <strain evidence="9">HB3</strain>
    </source>
</reference>
<evidence type="ECO:0000259" key="6">
    <source>
        <dbReference type="Pfam" id="PF15447"/>
    </source>
</evidence>
<dbReference type="OrthoDB" id="379146at2759"/>
<dbReference type="SUPFAM" id="SSF140924">
    <property type="entry name" value="Duffy binding domain-like"/>
    <property type="match status" value="7"/>
</dbReference>
<dbReference type="InterPro" id="IPR004258">
    <property type="entry name" value="DBL"/>
</dbReference>
<feature type="compositionally biased region" description="Acidic residues" evidence="2">
    <location>
        <begin position="771"/>
        <end position="799"/>
    </location>
</feature>
<feature type="compositionally biased region" description="Low complexity" evidence="2">
    <location>
        <begin position="911"/>
        <end position="944"/>
    </location>
</feature>
<dbReference type="Pfam" id="PF18562">
    <property type="entry name" value="CIDR1_gamma"/>
    <property type="match status" value="1"/>
</dbReference>
<dbReference type="FunFam" id="1.20.58.1930:FF:000001">
    <property type="entry name" value="Erythrocyte membrane protein 1, PfEMP1"/>
    <property type="match status" value="1"/>
</dbReference>
<dbReference type="Pfam" id="PF03011">
    <property type="entry name" value="PFEMP"/>
    <property type="match status" value="2"/>
</dbReference>
<evidence type="ECO:0000259" key="4">
    <source>
        <dbReference type="Pfam" id="PF05424"/>
    </source>
</evidence>
<accession>A0A0L7KHJ0</accession>
<keyword evidence="1" id="KW-0175">Coiled coil</keyword>
<feature type="domain" description="Duffy-binding-like" evidence="8">
    <location>
        <begin position="306"/>
        <end position="467"/>
    </location>
</feature>
<feature type="coiled-coil region" evidence="1">
    <location>
        <begin position="1924"/>
        <end position="1951"/>
    </location>
</feature>
<dbReference type="InterPro" id="IPR029210">
    <property type="entry name" value="PfEMP1_NTS"/>
</dbReference>
<dbReference type="KEGG" id="pfh:PFHG_04081"/>
<dbReference type="InterPro" id="IPR008602">
    <property type="entry name" value="Duffy-antigen-binding"/>
</dbReference>
<feature type="domain" description="Duffy-binding-like" evidence="3">
    <location>
        <begin position="1468"/>
        <end position="1615"/>
    </location>
</feature>